<comment type="caution">
    <text evidence="10">The sequence shown here is derived from an EMBL/GenBank/DDBJ whole genome shotgun (WGS) entry which is preliminary data.</text>
</comment>
<name>A0ABT7XSX6_9NEIS</name>
<evidence type="ECO:0000313" key="10">
    <source>
        <dbReference type="EMBL" id="MDN0076907.1"/>
    </source>
</evidence>
<keyword evidence="1 8" id="KW-0444">Lipid biosynthesis</keyword>
<gene>
    <name evidence="8 10" type="primary">acpS</name>
    <name evidence="10" type="ORF">QU481_18845</name>
</gene>
<dbReference type="HAMAP" id="MF_00101">
    <property type="entry name" value="AcpS"/>
    <property type="match status" value="1"/>
</dbReference>
<keyword evidence="3 8" id="KW-0479">Metal-binding</keyword>
<evidence type="ECO:0000256" key="6">
    <source>
        <dbReference type="ARBA" id="ARBA00023098"/>
    </source>
</evidence>
<comment type="similarity">
    <text evidence="8">Belongs to the P-Pant transferase superfamily. AcpS family.</text>
</comment>
<feature type="binding site" evidence="8">
    <location>
        <position position="8"/>
    </location>
    <ligand>
        <name>Mg(2+)</name>
        <dbReference type="ChEBI" id="CHEBI:18420"/>
    </ligand>
</feature>
<dbReference type="RefSeq" id="WP_289831542.1">
    <property type="nucleotide sequence ID" value="NZ_JAUEDK010000046.1"/>
</dbReference>
<keyword evidence="7 8" id="KW-0275">Fatty acid biosynthesis</keyword>
<dbReference type="SUPFAM" id="SSF56214">
    <property type="entry name" value="4'-phosphopantetheinyl transferase"/>
    <property type="match status" value="1"/>
</dbReference>
<keyword evidence="8" id="KW-0963">Cytoplasm</keyword>
<accession>A0ABT7XSX6</accession>
<dbReference type="Pfam" id="PF01648">
    <property type="entry name" value="ACPS"/>
    <property type="match status" value="1"/>
</dbReference>
<evidence type="ECO:0000256" key="8">
    <source>
        <dbReference type="HAMAP-Rule" id="MF_00101"/>
    </source>
</evidence>
<protein>
    <recommendedName>
        <fullName evidence="8">Holo-[acyl-carrier-protein] synthase</fullName>
        <shortName evidence="8">Holo-ACP synthase</shortName>
        <ecNumber evidence="8">2.7.8.7</ecNumber>
    </recommendedName>
    <alternativeName>
        <fullName evidence="8">4'-phosphopantetheinyl transferase AcpS</fullName>
    </alternativeName>
</protein>
<organism evidence="10 11">
    <name type="scientific">Crenobacter oryzisoli</name>
    <dbReference type="NCBI Taxonomy" id="3056844"/>
    <lineage>
        <taxon>Bacteria</taxon>
        <taxon>Pseudomonadati</taxon>
        <taxon>Pseudomonadota</taxon>
        <taxon>Betaproteobacteria</taxon>
        <taxon>Neisseriales</taxon>
        <taxon>Neisseriaceae</taxon>
        <taxon>Crenobacter</taxon>
    </lineage>
</organism>
<dbReference type="GO" id="GO:0008897">
    <property type="term" value="F:holo-[acyl-carrier-protein] synthase activity"/>
    <property type="evidence" value="ECO:0007669"/>
    <property type="project" value="UniProtKB-EC"/>
</dbReference>
<dbReference type="EMBL" id="JAUEDK010000046">
    <property type="protein sequence ID" value="MDN0076907.1"/>
    <property type="molecule type" value="Genomic_DNA"/>
</dbReference>
<dbReference type="InterPro" id="IPR002582">
    <property type="entry name" value="ACPS"/>
</dbReference>
<dbReference type="NCBIfam" id="TIGR00516">
    <property type="entry name" value="acpS"/>
    <property type="match status" value="1"/>
</dbReference>
<evidence type="ECO:0000259" key="9">
    <source>
        <dbReference type="Pfam" id="PF01648"/>
    </source>
</evidence>
<evidence type="ECO:0000256" key="5">
    <source>
        <dbReference type="ARBA" id="ARBA00022842"/>
    </source>
</evidence>
<feature type="domain" description="4'-phosphopantetheinyl transferase" evidence="9">
    <location>
        <begin position="4"/>
        <end position="106"/>
    </location>
</feature>
<evidence type="ECO:0000256" key="4">
    <source>
        <dbReference type="ARBA" id="ARBA00022832"/>
    </source>
</evidence>
<comment type="catalytic activity">
    <reaction evidence="8">
        <text>apo-[ACP] + CoA = holo-[ACP] + adenosine 3',5'-bisphosphate + H(+)</text>
        <dbReference type="Rhea" id="RHEA:12068"/>
        <dbReference type="Rhea" id="RHEA-COMP:9685"/>
        <dbReference type="Rhea" id="RHEA-COMP:9690"/>
        <dbReference type="ChEBI" id="CHEBI:15378"/>
        <dbReference type="ChEBI" id="CHEBI:29999"/>
        <dbReference type="ChEBI" id="CHEBI:57287"/>
        <dbReference type="ChEBI" id="CHEBI:58343"/>
        <dbReference type="ChEBI" id="CHEBI:64479"/>
        <dbReference type="EC" id="2.7.8.7"/>
    </reaction>
</comment>
<dbReference type="EC" id="2.7.8.7" evidence="8"/>
<evidence type="ECO:0000256" key="2">
    <source>
        <dbReference type="ARBA" id="ARBA00022679"/>
    </source>
</evidence>
<comment type="cofactor">
    <cofactor evidence="8">
        <name>Mg(2+)</name>
        <dbReference type="ChEBI" id="CHEBI:18420"/>
    </cofactor>
</comment>
<evidence type="ECO:0000256" key="3">
    <source>
        <dbReference type="ARBA" id="ARBA00022723"/>
    </source>
</evidence>
<comment type="subcellular location">
    <subcellularLocation>
        <location evidence="8">Cytoplasm</location>
    </subcellularLocation>
</comment>
<dbReference type="InterPro" id="IPR008278">
    <property type="entry name" value="4-PPantetheinyl_Trfase_dom"/>
</dbReference>
<feature type="binding site" evidence="8">
    <location>
        <position position="58"/>
    </location>
    <ligand>
        <name>Mg(2+)</name>
        <dbReference type="ChEBI" id="CHEBI:18420"/>
    </ligand>
</feature>
<dbReference type="NCBIfam" id="TIGR00556">
    <property type="entry name" value="pantethn_trn"/>
    <property type="match status" value="1"/>
</dbReference>
<keyword evidence="4 8" id="KW-0276">Fatty acid metabolism</keyword>
<dbReference type="InterPro" id="IPR037143">
    <property type="entry name" value="4-PPantetheinyl_Trfase_dom_sf"/>
</dbReference>
<proteinExistence type="inferred from homology"/>
<keyword evidence="2 8" id="KW-0808">Transferase</keyword>
<keyword evidence="6 8" id="KW-0443">Lipid metabolism</keyword>
<comment type="function">
    <text evidence="8">Transfers the 4'-phosphopantetheine moiety from coenzyme A to a Ser of acyl-carrier-protein.</text>
</comment>
<keyword evidence="5 8" id="KW-0460">Magnesium</keyword>
<evidence type="ECO:0000256" key="7">
    <source>
        <dbReference type="ARBA" id="ARBA00023160"/>
    </source>
</evidence>
<reference evidence="10" key="1">
    <citation type="submission" date="2023-06" db="EMBL/GenBank/DDBJ databases">
        <authorList>
            <person name="Zhang S."/>
        </authorList>
    </citation>
    <scope>NUCLEOTIDE SEQUENCE</scope>
    <source>
        <strain evidence="10">SG2303</strain>
    </source>
</reference>
<sequence>MIYGIGTDLARIVRFGQLLERHGRDTAARRILAPAELADYAEVADPARFLAKRFAAKEALGKALGTGIRAPVLLTAIAVTKDALGKPGFTLDAPLQQWLAEHGVGQLHLSISDEVEHALAFVVAETA</sequence>
<dbReference type="Gene3D" id="3.90.470.20">
    <property type="entry name" value="4'-phosphopantetheinyl transferase domain"/>
    <property type="match status" value="1"/>
</dbReference>
<evidence type="ECO:0000256" key="1">
    <source>
        <dbReference type="ARBA" id="ARBA00022516"/>
    </source>
</evidence>
<evidence type="ECO:0000313" key="11">
    <source>
        <dbReference type="Proteomes" id="UP001168540"/>
    </source>
</evidence>
<keyword evidence="11" id="KW-1185">Reference proteome</keyword>
<dbReference type="Proteomes" id="UP001168540">
    <property type="component" value="Unassembled WGS sequence"/>
</dbReference>
<dbReference type="InterPro" id="IPR004568">
    <property type="entry name" value="Ppantetheine-prot_Trfase_dom"/>
</dbReference>